<evidence type="ECO:0000313" key="8">
    <source>
        <dbReference type="Proteomes" id="UP000472267"/>
    </source>
</evidence>
<dbReference type="InterPro" id="IPR017907">
    <property type="entry name" value="Znf_RING_CS"/>
</dbReference>
<dbReference type="Gene3D" id="3.30.40.10">
    <property type="entry name" value="Zinc/RING finger domain, C3HC4 (zinc finger)"/>
    <property type="match status" value="1"/>
</dbReference>
<dbReference type="InterPro" id="IPR001841">
    <property type="entry name" value="Znf_RING"/>
</dbReference>
<dbReference type="SMART" id="SM00184">
    <property type="entry name" value="RING"/>
    <property type="match status" value="1"/>
</dbReference>
<dbReference type="Proteomes" id="UP000472267">
    <property type="component" value="Chromosome 3"/>
</dbReference>
<dbReference type="SUPFAM" id="SSF57850">
    <property type="entry name" value="RING/U-box"/>
    <property type="match status" value="1"/>
</dbReference>
<keyword evidence="8" id="KW-1185">Reference proteome</keyword>
<dbReference type="InterPro" id="IPR051051">
    <property type="entry name" value="E3_ubiq-ligase_TRIM/RNF"/>
</dbReference>
<evidence type="ECO:0000256" key="1">
    <source>
        <dbReference type="ARBA" id="ARBA00022723"/>
    </source>
</evidence>
<reference evidence="7" key="2">
    <citation type="submission" date="2025-08" db="UniProtKB">
        <authorList>
            <consortium name="Ensembl"/>
        </authorList>
    </citation>
    <scope>IDENTIFICATION</scope>
</reference>
<dbReference type="AlphaFoldDB" id="A0A672JCQ0"/>
<dbReference type="InterPro" id="IPR013083">
    <property type="entry name" value="Znf_RING/FYVE/PHD"/>
</dbReference>
<name>A0A672JCQ0_SALFA</name>
<evidence type="ECO:0000256" key="5">
    <source>
        <dbReference type="SAM" id="Coils"/>
    </source>
</evidence>
<protein>
    <recommendedName>
        <fullName evidence="6">RING-type domain-containing protein</fullName>
    </recommendedName>
</protein>
<evidence type="ECO:0000256" key="2">
    <source>
        <dbReference type="ARBA" id="ARBA00022771"/>
    </source>
</evidence>
<sequence length="144" mass="17144">MAQRGAQQNLLKFSCSICLDLLKDPITVPCGHNYCSNCINRHWEEEKSKRTYSCPLCRMEFYPKPNLRTNNLLAELVEDKKTELQAAAAERIQKQKELERNRLNIQQRIQERENEVKLLHTLLFSYLLEQERASHFDLIFMKRF</sequence>
<dbReference type="PROSITE" id="PS00518">
    <property type="entry name" value="ZF_RING_1"/>
    <property type="match status" value="1"/>
</dbReference>
<dbReference type="PROSITE" id="PS50089">
    <property type="entry name" value="ZF_RING_2"/>
    <property type="match status" value="1"/>
</dbReference>
<dbReference type="OMA" id="CINSHFD"/>
<keyword evidence="3" id="KW-0862">Zinc</keyword>
<reference evidence="7" key="3">
    <citation type="submission" date="2025-09" db="UniProtKB">
        <authorList>
            <consortium name="Ensembl"/>
        </authorList>
    </citation>
    <scope>IDENTIFICATION</scope>
</reference>
<dbReference type="Ensembl" id="ENSSFAT00005052635.1">
    <property type="protein sequence ID" value="ENSSFAP00005050992.1"/>
    <property type="gene ID" value="ENSSFAG00005024555.1"/>
</dbReference>
<keyword evidence="2 4" id="KW-0863">Zinc-finger</keyword>
<accession>A0A672JCQ0</accession>
<evidence type="ECO:0000256" key="3">
    <source>
        <dbReference type="ARBA" id="ARBA00022833"/>
    </source>
</evidence>
<organism evidence="7 8">
    <name type="scientific">Salarias fasciatus</name>
    <name type="common">Jewelled blenny</name>
    <name type="synonym">Blennius fasciatus</name>
    <dbReference type="NCBI Taxonomy" id="181472"/>
    <lineage>
        <taxon>Eukaryota</taxon>
        <taxon>Metazoa</taxon>
        <taxon>Chordata</taxon>
        <taxon>Craniata</taxon>
        <taxon>Vertebrata</taxon>
        <taxon>Euteleostomi</taxon>
        <taxon>Actinopterygii</taxon>
        <taxon>Neopterygii</taxon>
        <taxon>Teleostei</taxon>
        <taxon>Neoteleostei</taxon>
        <taxon>Acanthomorphata</taxon>
        <taxon>Ovalentaria</taxon>
        <taxon>Blenniimorphae</taxon>
        <taxon>Blenniiformes</taxon>
        <taxon>Blennioidei</taxon>
        <taxon>Blenniidae</taxon>
        <taxon>Salariinae</taxon>
        <taxon>Salarias</taxon>
    </lineage>
</organism>
<dbReference type="InParanoid" id="A0A672JCQ0"/>
<feature type="coiled-coil region" evidence="5">
    <location>
        <begin position="77"/>
        <end position="115"/>
    </location>
</feature>
<keyword evidence="1" id="KW-0479">Metal-binding</keyword>
<dbReference type="GO" id="GO:0008270">
    <property type="term" value="F:zinc ion binding"/>
    <property type="evidence" value="ECO:0007669"/>
    <property type="project" value="UniProtKB-KW"/>
</dbReference>
<keyword evidence="5" id="KW-0175">Coiled coil</keyword>
<feature type="domain" description="RING-type" evidence="6">
    <location>
        <begin position="15"/>
        <end position="58"/>
    </location>
</feature>
<proteinExistence type="predicted"/>
<evidence type="ECO:0000256" key="4">
    <source>
        <dbReference type="PROSITE-ProRule" id="PRU00175"/>
    </source>
</evidence>
<evidence type="ECO:0000259" key="6">
    <source>
        <dbReference type="PROSITE" id="PS50089"/>
    </source>
</evidence>
<dbReference type="PANTHER" id="PTHR25465:SF5">
    <property type="entry name" value="E3 UBIQUITIN_ISG15 LIGASE TRIM25-RELATED"/>
    <property type="match status" value="1"/>
</dbReference>
<dbReference type="PANTHER" id="PTHR25465">
    <property type="entry name" value="B-BOX DOMAIN CONTAINING"/>
    <property type="match status" value="1"/>
</dbReference>
<evidence type="ECO:0000313" key="7">
    <source>
        <dbReference type="Ensembl" id="ENSSFAP00005050992.1"/>
    </source>
</evidence>
<dbReference type="Pfam" id="PF15227">
    <property type="entry name" value="zf-C3HC4_4"/>
    <property type="match status" value="1"/>
</dbReference>
<reference evidence="7" key="1">
    <citation type="submission" date="2019-06" db="EMBL/GenBank/DDBJ databases">
        <authorList>
            <consortium name="Wellcome Sanger Institute Data Sharing"/>
        </authorList>
    </citation>
    <scope>NUCLEOTIDE SEQUENCE [LARGE SCALE GENOMIC DNA]</scope>
</reference>